<dbReference type="Pfam" id="PF03717">
    <property type="entry name" value="PBP_dimer"/>
    <property type="match status" value="1"/>
</dbReference>
<dbReference type="InterPro" id="IPR001460">
    <property type="entry name" value="PCN-bd_Tpept"/>
</dbReference>
<dbReference type="SUPFAM" id="SSF56519">
    <property type="entry name" value="Penicillin binding protein dimerisation domain"/>
    <property type="match status" value="1"/>
</dbReference>
<feature type="domain" description="Penicillin-binding protein dimerisation" evidence="6">
    <location>
        <begin position="62"/>
        <end position="233"/>
    </location>
</feature>
<dbReference type="InterPro" id="IPR050515">
    <property type="entry name" value="Beta-lactam/transpept"/>
</dbReference>
<evidence type="ECO:0000313" key="7">
    <source>
        <dbReference type="EMBL" id="GGH29311.1"/>
    </source>
</evidence>
<evidence type="ECO:0000259" key="6">
    <source>
        <dbReference type="Pfam" id="PF03717"/>
    </source>
</evidence>
<evidence type="ECO:0000313" key="8">
    <source>
        <dbReference type="Proteomes" id="UP000659344"/>
    </source>
</evidence>
<keyword evidence="8" id="KW-1185">Reference proteome</keyword>
<keyword evidence="4" id="KW-1133">Transmembrane helix</keyword>
<dbReference type="InterPro" id="IPR005311">
    <property type="entry name" value="PBP_dimer"/>
</dbReference>
<dbReference type="InterPro" id="IPR036138">
    <property type="entry name" value="PBP_dimer_sf"/>
</dbReference>
<dbReference type="SUPFAM" id="SSF56601">
    <property type="entry name" value="beta-lactamase/transpeptidase-like"/>
    <property type="match status" value="1"/>
</dbReference>
<comment type="subcellular location">
    <subcellularLocation>
        <location evidence="1">Membrane</location>
    </subcellularLocation>
</comment>
<comment type="similarity">
    <text evidence="2">Belongs to the transpeptidase family.</text>
</comment>
<keyword evidence="3 4" id="KW-0472">Membrane</keyword>
<dbReference type="RefSeq" id="WP_188540500.1">
    <property type="nucleotide sequence ID" value="NZ_BMFT01000001.1"/>
</dbReference>
<protein>
    <submittedName>
        <fullName evidence="7">Penicillin-binding protein 4B</fullName>
    </submittedName>
</protein>
<comment type="caution">
    <text evidence="7">The sequence shown here is derived from an EMBL/GenBank/DDBJ whole genome shotgun (WGS) entry which is preliminary data.</text>
</comment>
<name>A0ABQ1YKE5_9BACL</name>
<gene>
    <name evidence="7" type="primary">pbpI</name>
    <name evidence="7" type="ORF">GCM10008013_31840</name>
</gene>
<feature type="domain" description="Penicillin-binding protein transpeptidase" evidence="5">
    <location>
        <begin position="276"/>
        <end position="587"/>
    </location>
</feature>
<evidence type="ECO:0000256" key="4">
    <source>
        <dbReference type="SAM" id="Phobius"/>
    </source>
</evidence>
<evidence type="ECO:0000259" key="5">
    <source>
        <dbReference type="Pfam" id="PF00905"/>
    </source>
</evidence>
<dbReference type="InterPro" id="IPR012338">
    <property type="entry name" value="Beta-lactam/transpept-like"/>
</dbReference>
<evidence type="ECO:0000256" key="3">
    <source>
        <dbReference type="ARBA" id="ARBA00023136"/>
    </source>
</evidence>
<dbReference type="PANTHER" id="PTHR30627:SF24">
    <property type="entry name" value="PENICILLIN-BINDING PROTEIN 4B"/>
    <property type="match status" value="1"/>
</dbReference>
<dbReference type="Gene3D" id="3.40.710.10">
    <property type="entry name" value="DD-peptidase/beta-lactamase superfamily"/>
    <property type="match status" value="1"/>
</dbReference>
<proteinExistence type="inferred from homology"/>
<evidence type="ECO:0000256" key="1">
    <source>
        <dbReference type="ARBA" id="ARBA00004370"/>
    </source>
</evidence>
<accession>A0ABQ1YKE5</accession>
<dbReference type="EMBL" id="BMFT01000001">
    <property type="protein sequence ID" value="GGH29311.1"/>
    <property type="molecule type" value="Genomic_DNA"/>
</dbReference>
<organism evidence="7 8">
    <name type="scientific">Paenibacillus segetis</name>
    <dbReference type="NCBI Taxonomy" id="1325360"/>
    <lineage>
        <taxon>Bacteria</taxon>
        <taxon>Bacillati</taxon>
        <taxon>Bacillota</taxon>
        <taxon>Bacilli</taxon>
        <taxon>Bacillales</taxon>
        <taxon>Paenibacillaceae</taxon>
        <taxon>Paenibacillus</taxon>
    </lineage>
</organism>
<reference evidence="8" key="1">
    <citation type="journal article" date="2019" name="Int. J. Syst. Evol. Microbiol.">
        <title>The Global Catalogue of Microorganisms (GCM) 10K type strain sequencing project: providing services to taxonomists for standard genome sequencing and annotation.</title>
        <authorList>
            <consortium name="The Broad Institute Genomics Platform"/>
            <consortium name="The Broad Institute Genome Sequencing Center for Infectious Disease"/>
            <person name="Wu L."/>
            <person name="Ma J."/>
        </authorList>
    </citation>
    <scope>NUCLEOTIDE SEQUENCE [LARGE SCALE GENOMIC DNA]</scope>
    <source>
        <strain evidence="8">CGMCC 1.12769</strain>
    </source>
</reference>
<evidence type="ECO:0000256" key="2">
    <source>
        <dbReference type="ARBA" id="ARBA00007171"/>
    </source>
</evidence>
<dbReference type="Gene3D" id="3.90.1310.10">
    <property type="entry name" value="Penicillin-binding protein 2a (Domain 2)"/>
    <property type="match status" value="1"/>
</dbReference>
<keyword evidence="4" id="KW-0812">Transmembrane</keyword>
<feature type="transmembrane region" description="Helical" evidence="4">
    <location>
        <begin position="9"/>
        <end position="29"/>
    </location>
</feature>
<dbReference type="Pfam" id="PF00905">
    <property type="entry name" value="Transpeptidase"/>
    <property type="match status" value="1"/>
</dbReference>
<sequence>MSLLRKKRIFYILMIFIAVFGLFTLRILWIQSRSAFKEITAGGRTINEMAVRQREEGIELDSGRGNFVDRNGHSLTGEVIWVPVLFPVNKLPENIVLQRMAKLLHTTTEQIEQKWSGLKKPYIWPESNKEEGIPLQLSQLDSEQWSLEKAEGFEVLPYVSRYSNETSGSQWLGYVSQRPDVIRKMQAGSKKNRSLPLTMLVGAAGLERTFDQFLRGIGSTRASFTVDGQGRPLPGIGTRVTTKDSRYYPLQIKTTIDQHIQQGIEKLTEEANMEEGAIVVLDANSGDVVSMVSRPFYNPRHIELQGGNWSNHAVKVAVPGSIFKTVIAAAALEEKVTNPKEVFHCSGHYDKYGLSCWKEGGHGDITLEEGFAKSCNIVFATLGERLTASSITLTASKLGLGQKIGWHDTSFLDGESFWQIDQEEAGTVFSKDTSVDGGVLAQTALGQRDVMVSPLQAANLVVTLLHGGKVTSPRLVSEIDFKDGMSMFNFPVQTMTSPYGQISQRTAGVLLSWMREVVTDGTGASLQGASWNLAGKSGTAEVVKGDKSLNNQWFIGYGPIENPRYAVAVLVQNRPLGSPHQGVALFRRTMDLLASEESSLNIKK</sequence>
<dbReference type="Proteomes" id="UP000659344">
    <property type="component" value="Unassembled WGS sequence"/>
</dbReference>
<dbReference type="PANTHER" id="PTHR30627">
    <property type="entry name" value="PEPTIDOGLYCAN D,D-TRANSPEPTIDASE"/>
    <property type="match status" value="1"/>
</dbReference>